<feature type="transmembrane region" description="Helical" evidence="1">
    <location>
        <begin position="38"/>
        <end position="60"/>
    </location>
</feature>
<sequence>MEKIFETYKRDVVDGGFSDSVIEKVAFLRNPTRNSYRVPTLIAAAASTVIIIAITTYIGLPTLNEKYNDLRARLSWNAASGTPVSERNIEK</sequence>
<name>A0A060R9J9_9BACT</name>
<evidence type="ECO:0000256" key="1">
    <source>
        <dbReference type="SAM" id="Phobius"/>
    </source>
</evidence>
<gene>
    <name evidence="2" type="ORF">BN938_2190</name>
</gene>
<evidence type="ECO:0000313" key="2">
    <source>
        <dbReference type="EMBL" id="CDN32262.1"/>
    </source>
</evidence>
<protein>
    <submittedName>
        <fullName evidence="2">Uncharacterized protein</fullName>
    </submittedName>
</protein>
<dbReference type="EMBL" id="HG934468">
    <property type="protein sequence ID" value="CDN32262.1"/>
    <property type="molecule type" value="Genomic_DNA"/>
</dbReference>
<proteinExistence type="predicted"/>
<keyword evidence="1" id="KW-0472">Membrane</keyword>
<dbReference type="STRING" id="1433126.BN938_2190"/>
<keyword evidence="3" id="KW-1185">Reference proteome</keyword>
<organism evidence="2 3">
    <name type="scientific">Mucinivorans hirudinis</name>
    <dbReference type="NCBI Taxonomy" id="1433126"/>
    <lineage>
        <taxon>Bacteria</taxon>
        <taxon>Pseudomonadati</taxon>
        <taxon>Bacteroidota</taxon>
        <taxon>Bacteroidia</taxon>
        <taxon>Bacteroidales</taxon>
        <taxon>Rikenellaceae</taxon>
        <taxon>Mucinivorans</taxon>
    </lineage>
</organism>
<dbReference type="HOGENOM" id="CLU_2423708_0_0_10"/>
<dbReference type="AlphaFoldDB" id="A0A060R9J9"/>
<keyword evidence="1" id="KW-1133">Transmembrane helix</keyword>
<evidence type="ECO:0000313" key="3">
    <source>
        <dbReference type="Proteomes" id="UP000027616"/>
    </source>
</evidence>
<accession>A0A060R9J9</accession>
<dbReference type="KEGG" id="rbc:BN938_2190"/>
<reference evidence="2 3" key="1">
    <citation type="journal article" date="2015" name="Genome Announc.">
        <title>Complete Genome Sequence of the Novel Leech Symbiont Mucinivorans hirudinis M3T.</title>
        <authorList>
            <person name="Nelson M.C."/>
            <person name="Bomar L."/>
            <person name="Graf J."/>
        </authorList>
    </citation>
    <scope>NUCLEOTIDE SEQUENCE [LARGE SCALE GENOMIC DNA]</scope>
    <source>
        <strain evidence="3">M3</strain>
    </source>
</reference>
<keyword evidence="1" id="KW-0812">Transmembrane</keyword>
<dbReference type="Proteomes" id="UP000027616">
    <property type="component" value="Chromosome I"/>
</dbReference>